<reference evidence="2" key="1">
    <citation type="submission" date="2018-01" db="EMBL/GenBank/DDBJ databases">
        <authorList>
            <person name="Mao J.F."/>
        </authorList>
    </citation>
    <scope>NUCLEOTIDE SEQUENCE</scope>
    <source>
        <strain evidence="2">Huo1</strain>
        <tissue evidence="2">Leaf</tissue>
    </source>
</reference>
<evidence type="ECO:0000313" key="2">
    <source>
        <dbReference type="EMBL" id="KAG6401709.1"/>
    </source>
</evidence>
<evidence type="ECO:0000256" key="1">
    <source>
        <dbReference type="SAM" id="MobiDB-lite"/>
    </source>
</evidence>
<accession>A0A8X8WWX4</accession>
<feature type="region of interest" description="Disordered" evidence="1">
    <location>
        <begin position="227"/>
        <end position="366"/>
    </location>
</feature>
<proteinExistence type="predicted"/>
<sequence length="366" mass="39414">MVAISLYKGNLHKVTGVPHRWPSPAPKISLKEFKILLRRGARALSRVPTVSNPNPSSAPAQNSNHSCGNFGPNPVRNTATGIGVGNHVDNFCSNSDLIVREHFMKGEGEKEVDEISIDGGGKGCLRKLVEKDNVLAVKEDAETVMNDRAPEAPLNKAVEVIGLLMPRSEGYQKADLQSLDKVNMENAAIDADKRTKEVKEKLEVLNEKKHSLVQVLKQCRRAHLKRQNCAQGTPSRPPLPLQVDNTTDSGSMIKVNTPRTGKDVSHCGELEGGEADDVSNHNVHSRHLVRTSSSSPCTDSQQRKPVPHSYRTTLVVAGSPSRFTPAAQGPPSVSLSGASYIASSPSPAASGGTSVFRDGRLPSPWN</sequence>
<name>A0A8X8WWX4_SALSN</name>
<comment type="caution">
    <text evidence="2">The sequence shown here is derived from an EMBL/GenBank/DDBJ whole genome shotgun (WGS) entry which is preliminary data.</text>
</comment>
<gene>
    <name evidence="2" type="ORF">SASPL_138573</name>
</gene>
<evidence type="ECO:0000313" key="3">
    <source>
        <dbReference type="Proteomes" id="UP000298416"/>
    </source>
</evidence>
<dbReference type="EMBL" id="PNBA02000014">
    <property type="protein sequence ID" value="KAG6401709.1"/>
    <property type="molecule type" value="Genomic_DNA"/>
</dbReference>
<dbReference type="AlphaFoldDB" id="A0A8X8WWX4"/>
<feature type="compositionally biased region" description="Basic and acidic residues" evidence="1">
    <location>
        <begin position="260"/>
        <end position="269"/>
    </location>
</feature>
<feature type="compositionally biased region" description="Polar residues" evidence="1">
    <location>
        <begin position="48"/>
        <end position="67"/>
    </location>
</feature>
<reference evidence="2" key="2">
    <citation type="submission" date="2020-08" db="EMBL/GenBank/DDBJ databases">
        <title>Plant Genome Project.</title>
        <authorList>
            <person name="Zhang R.-G."/>
        </authorList>
    </citation>
    <scope>NUCLEOTIDE SEQUENCE</scope>
    <source>
        <strain evidence="2">Huo1</strain>
        <tissue evidence="2">Leaf</tissue>
    </source>
</reference>
<protein>
    <submittedName>
        <fullName evidence="2">Uncharacterized protein</fullName>
    </submittedName>
</protein>
<organism evidence="2">
    <name type="scientific">Salvia splendens</name>
    <name type="common">Scarlet sage</name>
    <dbReference type="NCBI Taxonomy" id="180675"/>
    <lineage>
        <taxon>Eukaryota</taxon>
        <taxon>Viridiplantae</taxon>
        <taxon>Streptophyta</taxon>
        <taxon>Embryophyta</taxon>
        <taxon>Tracheophyta</taxon>
        <taxon>Spermatophyta</taxon>
        <taxon>Magnoliopsida</taxon>
        <taxon>eudicotyledons</taxon>
        <taxon>Gunneridae</taxon>
        <taxon>Pentapetalae</taxon>
        <taxon>asterids</taxon>
        <taxon>lamiids</taxon>
        <taxon>Lamiales</taxon>
        <taxon>Lamiaceae</taxon>
        <taxon>Nepetoideae</taxon>
        <taxon>Mentheae</taxon>
        <taxon>Salviinae</taxon>
        <taxon>Salvia</taxon>
        <taxon>Salvia subgen. Calosphace</taxon>
        <taxon>core Calosphace</taxon>
    </lineage>
</organism>
<feature type="compositionally biased region" description="Polar residues" evidence="1">
    <location>
        <begin position="290"/>
        <end position="300"/>
    </location>
</feature>
<feature type="region of interest" description="Disordered" evidence="1">
    <location>
        <begin position="46"/>
        <end position="72"/>
    </location>
</feature>
<keyword evidence="3" id="KW-1185">Reference proteome</keyword>
<dbReference type="GO" id="GO:0009507">
    <property type="term" value="C:chloroplast"/>
    <property type="evidence" value="ECO:0007669"/>
    <property type="project" value="TreeGrafter"/>
</dbReference>
<dbReference type="PANTHER" id="PTHR36764">
    <property type="entry name" value="TRNA (ILE)-LYSIDINE SYNTHASE"/>
    <property type="match status" value="1"/>
</dbReference>
<dbReference type="Proteomes" id="UP000298416">
    <property type="component" value="Unassembled WGS sequence"/>
</dbReference>
<dbReference type="PANTHER" id="PTHR36764:SF1">
    <property type="entry name" value="TRNA (ILE)-LYSIDINE SYNTHASE"/>
    <property type="match status" value="1"/>
</dbReference>
<feature type="compositionally biased region" description="Low complexity" evidence="1">
    <location>
        <begin position="332"/>
        <end position="354"/>
    </location>
</feature>